<name>A0A7C0XB03_UNCW3</name>
<dbReference type="InterPro" id="IPR035987">
    <property type="entry name" value="Ribosomal_uS8_sf"/>
</dbReference>
<comment type="caution">
    <text evidence="7">The sequence shown here is derived from an EMBL/GenBank/DDBJ whole genome shotgun (WGS) entry which is preliminary data.</text>
</comment>
<dbReference type="Gene3D" id="3.30.1490.10">
    <property type="match status" value="1"/>
</dbReference>
<dbReference type="AlphaFoldDB" id="A0A7C0XB03"/>
<proteinExistence type="inferred from homology"/>
<evidence type="ECO:0000256" key="4">
    <source>
        <dbReference type="ARBA" id="ARBA00035258"/>
    </source>
</evidence>
<dbReference type="Proteomes" id="UP000885931">
    <property type="component" value="Unassembled WGS sequence"/>
</dbReference>
<dbReference type="GO" id="GO:0005737">
    <property type="term" value="C:cytoplasm"/>
    <property type="evidence" value="ECO:0007669"/>
    <property type="project" value="UniProtKB-ARBA"/>
</dbReference>
<keyword evidence="3 6" id="KW-0687">Ribonucleoprotein</keyword>
<comment type="similarity">
    <text evidence="1 6">Belongs to the universal ribosomal protein uS8 family.</text>
</comment>
<dbReference type="GO" id="GO:0003735">
    <property type="term" value="F:structural constituent of ribosome"/>
    <property type="evidence" value="ECO:0007669"/>
    <property type="project" value="InterPro"/>
</dbReference>
<dbReference type="PROSITE" id="PS00053">
    <property type="entry name" value="RIBOSOMAL_S8"/>
    <property type="match status" value="1"/>
</dbReference>
<dbReference type="InterPro" id="IPR047863">
    <property type="entry name" value="Ribosomal_uS8_CS"/>
</dbReference>
<feature type="non-terminal residue" evidence="7">
    <location>
        <position position="1"/>
    </location>
</feature>
<evidence type="ECO:0000313" key="7">
    <source>
        <dbReference type="EMBL" id="HDM90455.1"/>
    </source>
</evidence>
<evidence type="ECO:0000256" key="1">
    <source>
        <dbReference type="ARBA" id="ARBA00006471"/>
    </source>
</evidence>
<evidence type="ECO:0000256" key="5">
    <source>
        <dbReference type="ARBA" id="ARBA00035525"/>
    </source>
</evidence>
<keyword evidence="2 6" id="KW-0689">Ribosomal protein</keyword>
<evidence type="ECO:0000256" key="3">
    <source>
        <dbReference type="ARBA" id="ARBA00023274"/>
    </source>
</evidence>
<sequence length="38" mass="4183">PWVKNGLGIAILSTSRGLLTDREARRLGTGGELLLYVW</sequence>
<dbReference type="GO" id="GO:0005840">
    <property type="term" value="C:ribosome"/>
    <property type="evidence" value="ECO:0007669"/>
    <property type="project" value="UniProtKB-KW"/>
</dbReference>
<dbReference type="InterPro" id="IPR000630">
    <property type="entry name" value="Ribosomal_uS8"/>
</dbReference>
<dbReference type="EMBL" id="DRBW01000176">
    <property type="protein sequence ID" value="HDM90455.1"/>
    <property type="molecule type" value="Genomic_DNA"/>
</dbReference>
<dbReference type="GO" id="GO:1990904">
    <property type="term" value="C:ribonucleoprotein complex"/>
    <property type="evidence" value="ECO:0007669"/>
    <property type="project" value="UniProtKB-KW"/>
</dbReference>
<dbReference type="FunFam" id="3.30.1490.10:FF:000001">
    <property type="entry name" value="30S ribosomal protein S8"/>
    <property type="match status" value="1"/>
</dbReference>
<dbReference type="GO" id="GO:0006412">
    <property type="term" value="P:translation"/>
    <property type="evidence" value="ECO:0007669"/>
    <property type="project" value="InterPro"/>
</dbReference>
<dbReference type="Pfam" id="PF00410">
    <property type="entry name" value="Ribosomal_S8"/>
    <property type="match status" value="1"/>
</dbReference>
<accession>A0A7C0XB03</accession>
<evidence type="ECO:0000256" key="2">
    <source>
        <dbReference type="ARBA" id="ARBA00022980"/>
    </source>
</evidence>
<protein>
    <recommendedName>
        <fullName evidence="4">Small ribosomal subunit protein uS8</fullName>
    </recommendedName>
    <alternativeName>
        <fullName evidence="5">30S ribosomal protein S8</fullName>
    </alternativeName>
</protein>
<dbReference type="SUPFAM" id="SSF56047">
    <property type="entry name" value="Ribosomal protein S8"/>
    <property type="match status" value="1"/>
</dbReference>
<organism evidence="7">
    <name type="scientific">candidate division WOR-3 bacterium</name>
    <dbReference type="NCBI Taxonomy" id="2052148"/>
    <lineage>
        <taxon>Bacteria</taxon>
        <taxon>Bacteria division WOR-3</taxon>
    </lineage>
</organism>
<evidence type="ECO:0000256" key="6">
    <source>
        <dbReference type="RuleBase" id="RU003660"/>
    </source>
</evidence>
<gene>
    <name evidence="7" type="primary">rpsH</name>
    <name evidence="7" type="ORF">ENG67_04520</name>
</gene>
<reference evidence="7" key="1">
    <citation type="journal article" date="2020" name="mSystems">
        <title>Genome- and Community-Level Interaction Insights into Carbon Utilization and Element Cycling Functions of Hydrothermarchaeota in Hydrothermal Sediment.</title>
        <authorList>
            <person name="Zhou Z."/>
            <person name="Liu Y."/>
            <person name="Xu W."/>
            <person name="Pan J."/>
            <person name="Luo Z.H."/>
            <person name="Li M."/>
        </authorList>
    </citation>
    <scope>NUCLEOTIDE SEQUENCE [LARGE SCALE GENOMIC DNA]</scope>
    <source>
        <strain evidence="7">HyVt-237</strain>
    </source>
</reference>